<keyword evidence="1" id="KW-1133">Transmembrane helix</keyword>
<proteinExistence type="predicted"/>
<dbReference type="Proteomes" id="UP000240760">
    <property type="component" value="Unassembled WGS sequence"/>
</dbReference>
<reference evidence="2 3" key="1">
    <citation type="submission" date="2016-07" db="EMBL/GenBank/DDBJ databases">
        <title>Multiple horizontal gene transfer events from other fungi enriched the ability of initially mycotrophic Trichoderma (Ascomycota) to feed on dead plant biomass.</title>
        <authorList>
            <consortium name="DOE Joint Genome Institute"/>
            <person name="Aerts A."/>
            <person name="Atanasova L."/>
            <person name="Chenthamara K."/>
            <person name="Zhang J."/>
            <person name="Grujic M."/>
            <person name="Henrissat B."/>
            <person name="Kuo A."/>
            <person name="Salamov A."/>
            <person name="Lipzen A."/>
            <person name="Labutti K."/>
            <person name="Barry K."/>
            <person name="Miao Y."/>
            <person name="Rahimi M.J."/>
            <person name="Shen Q."/>
            <person name="Grigoriev I.V."/>
            <person name="Kubicek C.P."/>
            <person name="Druzhinina I.S."/>
        </authorList>
    </citation>
    <scope>NUCLEOTIDE SEQUENCE [LARGE SCALE GENOMIC DNA]</scope>
    <source>
        <strain evidence="2 3">ATCC 18648</strain>
    </source>
</reference>
<evidence type="ECO:0000256" key="1">
    <source>
        <dbReference type="SAM" id="Phobius"/>
    </source>
</evidence>
<protein>
    <submittedName>
        <fullName evidence="2">Uncharacterized protein</fullName>
    </submittedName>
</protein>
<keyword evidence="1" id="KW-0472">Membrane</keyword>
<dbReference type="AlphaFoldDB" id="A0A2T4C506"/>
<accession>A0A2T4C506</accession>
<evidence type="ECO:0000313" key="3">
    <source>
        <dbReference type="Proteomes" id="UP000240760"/>
    </source>
</evidence>
<keyword evidence="3" id="KW-1185">Reference proteome</keyword>
<dbReference type="EMBL" id="KZ679131">
    <property type="protein sequence ID" value="PTB76656.1"/>
    <property type="molecule type" value="Genomic_DNA"/>
</dbReference>
<gene>
    <name evidence="2" type="ORF">M440DRAFT_299478</name>
</gene>
<feature type="transmembrane region" description="Helical" evidence="1">
    <location>
        <begin position="29"/>
        <end position="49"/>
    </location>
</feature>
<name>A0A2T4C506_TRILO</name>
<sequence length="74" mass="8128">MVEQGVMRTYIRCRVATTGEWGTLGSSPLSQPSVLAVCITLIFLLRHFASLSTRMREVGKASIIFSPVTSASFY</sequence>
<organism evidence="2 3">
    <name type="scientific">Trichoderma longibrachiatum ATCC 18648</name>
    <dbReference type="NCBI Taxonomy" id="983965"/>
    <lineage>
        <taxon>Eukaryota</taxon>
        <taxon>Fungi</taxon>
        <taxon>Dikarya</taxon>
        <taxon>Ascomycota</taxon>
        <taxon>Pezizomycotina</taxon>
        <taxon>Sordariomycetes</taxon>
        <taxon>Hypocreomycetidae</taxon>
        <taxon>Hypocreales</taxon>
        <taxon>Hypocreaceae</taxon>
        <taxon>Trichoderma</taxon>
    </lineage>
</organism>
<evidence type="ECO:0000313" key="2">
    <source>
        <dbReference type="EMBL" id="PTB76656.1"/>
    </source>
</evidence>
<keyword evidence="1" id="KW-0812">Transmembrane</keyword>